<evidence type="ECO:0000313" key="5">
    <source>
        <dbReference type="EMBL" id="MCJ7858376.1"/>
    </source>
</evidence>
<feature type="domain" description="HTH marR-type" evidence="4">
    <location>
        <begin position="1"/>
        <end position="118"/>
    </location>
</feature>
<dbReference type="GO" id="GO:0003677">
    <property type="term" value="F:DNA binding"/>
    <property type="evidence" value="ECO:0007669"/>
    <property type="project" value="UniProtKB-KW"/>
</dbReference>
<dbReference type="GO" id="GO:0006950">
    <property type="term" value="P:response to stress"/>
    <property type="evidence" value="ECO:0007669"/>
    <property type="project" value="TreeGrafter"/>
</dbReference>
<dbReference type="EMBL" id="JALIEA010000012">
    <property type="protein sequence ID" value="MCJ7858376.1"/>
    <property type="molecule type" value="Genomic_DNA"/>
</dbReference>
<dbReference type="RefSeq" id="WP_244804102.1">
    <property type="nucleotide sequence ID" value="NZ_JALIEA010000012.1"/>
</dbReference>
<dbReference type="InterPro" id="IPR036388">
    <property type="entry name" value="WH-like_DNA-bd_sf"/>
</dbReference>
<dbReference type="InterPro" id="IPR023187">
    <property type="entry name" value="Tscrpt_reg_MarR-type_CS"/>
</dbReference>
<dbReference type="Gene3D" id="1.10.10.10">
    <property type="entry name" value="Winged helix-like DNA-binding domain superfamily/Winged helix DNA-binding domain"/>
    <property type="match status" value="1"/>
</dbReference>
<organism evidence="5 6">
    <name type="scientific">Corynebacterium kalidii</name>
    <dbReference type="NCBI Taxonomy" id="2931982"/>
    <lineage>
        <taxon>Bacteria</taxon>
        <taxon>Bacillati</taxon>
        <taxon>Actinomycetota</taxon>
        <taxon>Actinomycetes</taxon>
        <taxon>Mycobacteriales</taxon>
        <taxon>Corynebacteriaceae</taxon>
        <taxon>Corynebacterium</taxon>
    </lineage>
</organism>
<accession>A0A9X1WNL2</accession>
<keyword evidence="3" id="KW-0804">Transcription</keyword>
<evidence type="ECO:0000256" key="3">
    <source>
        <dbReference type="ARBA" id="ARBA00023163"/>
    </source>
</evidence>
<comment type="caution">
    <text evidence="5">The sequence shown here is derived from an EMBL/GenBank/DDBJ whole genome shotgun (WGS) entry which is preliminary data.</text>
</comment>
<dbReference type="InterPro" id="IPR000835">
    <property type="entry name" value="HTH_MarR-typ"/>
</dbReference>
<evidence type="ECO:0000256" key="1">
    <source>
        <dbReference type="ARBA" id="ARBA00023015"/>
    </source>
</evidence>
<proteinExistence type="predicted"/>
<dbReference type="Pfam" id="PF12802">
    <property type="entry name" value="MarR_2"/>
    <property type="match status" value="1"/>
</dbReference>
<dbReference type="PANTHER" id="PTHR33164">
    <property type="entry name" value="TRANSCRIPTIONAL REGULATOR, MARR FAMILY"/>
    <property type="match status" value="1"/>
</dbReference>
<gene>
    <name evidence="5" type="ORF">MUN33_06550</name>
</gene>
<keyword evidence="6" id="KW-1185">Reference proteome</keyword>
<dbReference type="InterPro" id="IPR039422">
    <property type="entry name" value="MarR/SlyA-like"/>
</dbReference>
<name>A0A9X1WNL2_9CORY</name>
<dbReference type="PROSITE" id="PS01117">
    <property type="entry name" value="HTH_MARR_1"/>
    <property type="match status" value="1"/>
</dbReference>
<keyword evidence="2" id="KW-0238">DNA-binding</keyword>
<protein>
    <submittedName>
        <fullName evidence="5">MarR family transcriptional regulator</fullName>
    </submittedName>
</protein>
<keyword evidence="1" id="KW-0805">Transcription regulation</keyword>
<dbReference type="PROSITE" id="PS50995">
    <property type="entry name" value="HTH_MARR_2"/>
    <property type="match status" value="1"/>
</dbReference>
<evidence type="ECO:0000313" key="6">
    <source>
        <dbReference type="Proteomes" id="UP001139207"/>
    </source>
</evidence>
<dbReference type="Proteomes" id="UP001139207">
    <property type="component" value="Unassembled WGS sequence"/>
</dbReference>
<sequence>MVNDIGARHGLNADDWLILDALAGGDGLSMSQIAEHALSSGATLTRAVDKLVSRSLVFREVGLADRRQVLVFLSPLGRTQHTDMKADISDAEEDVRARLTAAGVDPDAVARVLSDLWRPRQDV</sequence>
<dbReference type="GO" id="GO:0003700">
    <property type="term" value="F:DNA-binding transcription factor activity"/>
    <property type="evidence" value="ECO:0007669"/>
    <property type="project" value="InterPro"/>
</dbReference>
<evidence type="ECO:0000259" key="4">
    <source>
        <dbReference type="PROSITE" id="PS50995"/>
    </source>
</evidence>
<reference evidence="5" key="1">
    <citation type="submission" date="2022-04" db="EMBL/GenBank/DDBJ databases">
        <title>Corynebacterium kalidii LD5P10.</title>
        <authorList>
            <person name="Sun J.Q."/>
        </authorList>
    </citation>
    <scope>NUCLEOTIDE SEQUENCE</scope>
    <source>
        <strain evidence="5">LD5P10</strain>
    </source>
</reference>
<dbReference type="AlphaFoldDB" id="A0A9X1WNL2"/>
<dbReference type="PANTHER" id="PTHR33164:SF64">
    <property type="entry name" value="TRANSCRIPTIONAL REGULATOR SLYA"/>
    <property type="match status" value="1"/>
</dbReference>
<dbReference type="InterPro" id="IPR036390">
    <property type="entry name" value="WH_DNA-bd_sf"/>
</dbReference>
<evidence type="ECO:0000256" key="2">
    <source>
        <dbReference type="ARBA" id="ARBA00023125"/>
    </source>
</evidence>
<dbReference type="SMART" id="SM00347">
    <property type="entry name" value="HTH_MARR"/>
    <property type="match status" value="1"/>
</dbReference>
<dbReference type="SUPFAM" id="SSF46785">
    <property type="entry name" value="Winged helix' DNA-binding domain"/>
    <property type="match status" value="1"/>
</dbReference>